<gene>
    <name evidence="2" type="ORF">MN116_004673</name>
</gene>
<dbReference type="EMBL" id="JALJAT010000003">
    <property type="protein sequence ID" value="KAK4471225.1"/>
    <property type="molecule type" value="Genomic_DNA"/>
</dbReference>
<proteinExistence type="predicted"/>
<evidence type="ECO:0000256" key="1">
    <source>
        <dbReference type="SAM" id="Phobius"/>
    </source>
</evidence>
<keyword evidence="1" id="KW-0812">Transmembrane</keyword>
<evidence type="ECO:0000313" key="2">
    <source>
        <dbReference type="EMBL" id="KAK4471225.1"/>
    </source>
</evidence>
<organism evidence="2 3">
    <name type="scientific">Schistosoma mekongi</name>
    <name type="common">Parasitic worm</name>
    <dbReference type="NCBI Taxonomy" id="38744"/>
    <lineage>
        <taxon>Eukaryota</taxon>
        <taxon>Metazoa</taxon>
        <taxon>Spiralia</taxon>
        <taxon>Lophotrochozoa</taxon>
        <taxon>Platyhelminthes</taxon>
        <taxon>Trematoda</taxon>
        <taxon>Digenea</taxon>
        <taxon>Strigeidida</taxon>
        <taxon>Schistosomatoidea</taxon>
        <taxon>Schistosomatidae</taxon>
        <taxon>Schistosoma</taxon>
    </lineage>
</organism>
<keyword evidence="3" id="KW-1185">Reference proteome</keyword>
<sequence>MNSNKNEYNEFLKQFKLLNGISAEFRNMCTLIGTELDCKLLRMNLINIQRYMMLELQSTQYQLIQCWRNANTGLSMSITSEQSDYLFASFTTYIDYHIRALLKTLHLIILFPTTNLTKNDYHSTINIMNNNNNNNNDIDRLRNDECITQINSSWILSSNKLLQTNITSLINTGFTISLINELNQNDMTTLLLNHKMNKENSLEENNLSEIDILKNEYYTLQTTLNEISSLICVTPWNVLAFPVEQRLSLQESTTVIHPFRNEQNILQISGRKPTVSSTTSSNVSTSFSTHQVHILPTIKESPNQSKFCIVLKEYFKQRKIITYSLIGAFIIICSIALLIILIVIYPNMKK</sequence>
<dbReference type="AlphaFoldDB" id="A0AAE1ZCD7"/>
<name>A0AAE1ZCD7_SCHME</name>
<evidence type="ECO:0000313" key="3">
    <source>
        <dbReference type="Proteomes" id="UP001292079"/>
    </source>
</evidence>
<accession>A0AAE1ZCD7</accession>
<reference evidence="2" key="1">
    <citation type="submission" date="2022-04" db="EMBL/GenBank/DDBJ databases">
        <authorList>
            <person name="Xu L."/>
            <person name="Lv Z."/>
        </authorList>
    </citation>
    <scope>NUCLEOTIDE SEQUENCE</scope>
    <source>
        <strain evidence="2">LV_2022a</strain>
    </source>
</reference>
<reference evidence="2" key="2">
    <citation type="journal article" date="2023" name="Infect Dis Poverty">
        <title>Chromosome-scale genome of the human blood fluke Schistosoma mekongi and its implications for public health.</title>
        <authorList>
            <person name="Zhou M."/>
            <person name="Xu L."/>
            <person name="Xu D."/>
            <person name="Chen W."/>
            <person name="Khan J."/>
            <person name="Hu Y."/>
            <person name="Huang H."/>
            <person name="Wei H."/>
            <person name="Zhang Y."/>
            <person name="Chusongsang P."/>
            <person name="Tanasarnprasert K."/>
            <person name="Hu X."/>
            <person name="Limpanont Y."/>
            <person name="Lv Z."/>
        </authorList>
    </citation>
    <scope>NUCLEOTIDE SEQUENCE</scope>
    <source>
        <strain evidence="2">LV_2022a</strain>
    </source>
</reference>
<keyword evidence="1" id="KW-0472">Membrane</keyword>
<protein>
    <submittedName>
        <fullName evidence="2">Uncharacterized protein</fullName>
    </submittedName>
</protein>
<comment type="caution">
    <text evidence="2">The sequence shown here is derived from an EMBL/GenBank/DDBJ whole genome shotgun (WGS) entry which is preliminary data.</text>
</comment>
<feature type="transmembrane region" description="Helical" evidence="1">
    <location>
        <begin position="320"/>
        <end position="345"/>
    </location>
</feature>
<dbReference type="Proteomes" id="UP001292079">
    <property type="component" value="Unassembled WGS sequence"/>
</dbReference>
<keyword evidence="1" id="KW-1133">Transmembrane helix</keyword>